<evidence type="ECO:0008006" key="2">
    <source>
        <dbReference type="Google" id="ProtNLM"/>
    </source>
</evidence>
<dbReference type="InterPro" id="IPR002347">
    <property type="entry name" value="SDR_fam"/>
</dbReference>
<organism evidence="1">
    <name type="scientific">marine metagenome</name>
    <dbReference type="NCBI Taxonomy" id="408172"/>
    <lineage>
        <taxon>unclassified sequences</taxon>
        <taxon>metagenomes</taxon>
        <taxon>ecological metagenomes</taxon>
    </lineage>
</organism>
<feature type="non-terminal residue" evidence="1">
    <location>
        <position position="114"/>
    </location>
</feature>
<dbReference type="Pfam" id="PF00106">
    <property type="entry name" value="adh_short"/>
    <property type="match status" value="1"/>
</dbReference>
<dbReference type="AlphaFoldDB" id="A0A382QCK2"/>
<dbReference type="InterPro" id="IPR036291">
    <property type="entry name" value="NAD(P)-bd_dom_sf"/>
</dbReference>
<dbReference type="EMBL" id="UINC01113566">
    <property type="protein sequence ID" value="SVC83263.1"/>
    <property type="molecule type" value="Genomic_DNA"/>
</dbReference>
<dbReference type="PRINTS" id="PR00081">
    <property type="entry name" value="GDHRDH"/>
</dbReference>
<dbReference type="PANTHER" id="PTHR43975:SF2">
    <property type="entry name" value="EG:BACR7A4.14 PROTEIN-RELATED"/>
    <property type="match status" value="1"/>
</dbReference>
<gene>
    <name evidence="1" type="ORF">METZ01_LOCUS336117</name>
</gene>
<name>A0A382QCK2_9ZZZZ</name>
<dbReference type="PANTHER" id="PTHR43975">
    <property type="entry name" value="ZGC:101858"/>
    <property type="match status" value="1"/>
</dbReference>
<accession>A0A382QCK2</accession>
<sequence>MLAPDNRVILISGANRGIGHAVANTLYDVGYTLSLGARNPDTLVNVIGTWAPERVLMSHYDAEKRETHHQWVAETIARFGRLDGLVNNAGIMEDVSVEDENDEALDRMWAINVK</sequence>
<proteinExistence type="predicted"/>
<dbReference type="Gene3D" id="3.40.50.720">
    <property type="entry name" value="NAD(P)-binding Rossmann-like Domain"/>
    <property type="match status" value="1"/>
</dbReference>
<dbReference type="SUPFAM" id="SSF51735">
    <property type="entry name" value="NAD(P)-binding Rossmann-fold domains"/>
    <property type="match status" value="1"/>
</dbReference>
<evidence type="ECO:0000313" key="1">
    <source>
        <dbReference type="EMBL" id="SVC83263.1"/>
    </source>
</evidence>
<reference evidence="1" key="1">
    <citation type="submission" date="2018-05" db="EMBL/GenBank/DDBJ databases">
        <authorList>
            <person name="Lanie J.A."/>
            <person name="Ng W.-L."/>
            <person name="Kazmierczak K.M."/>
            <person name="Andrzejewski T.M."/>
            <person name="Davidsen T.M."/>
            <person name="Wayne K.J."/>
            <person name="Tettelin H."/>
            <person name="Glass J.I."/>
            <person name="Rusch D."/>
            <person name="Podicherti R."/>
            <person name="Tsui H.-C.T."/>
            <person name="Winkler M.E."/>
        </authorList>
    </citation>
    <scope>NUCLEOTIDE SEQUENCE</scope>
</reference>
<protein>
    <recommendedName>
        <fullName evidence="2">Short-chain dehydrogenase/reductase SDR</fullName>
    </recommendedName>
</protein>